<evidence type="ECO:0008006" key="4">
    <source>
        <dbReference type="Google" id="ProtNLM"/>
    </source>
</evidence>
<evidence type="ECO:0000313" key="3">
    <source>
        <dbReference type="Proteomes" id="UP001501759"/>
    </source>
</evidence>
<evidence type="ECO:0000256" key="1">
    <source>
        <dbReference type="SAM" id="Phobius"/>
    </source>
</evidence>
<protein>
    <recommendedName>
        <fullName evidence="4">ABC transporter permease</fullName>
    </recommendedName>
</protein>
<evidence type="ECO:0000313" key="2">
    <source>
        <dbReference type="EMBL" id="GAA5008524.1"/>
    </source>
</evidence>
<feature type="transmembrane region" description="Helical" evidence="1">
    <location>
        <begin position="169"/>
        <end position="191"/>
    </location>
</feature>
<feature type="transmembrane region" description="Helical" evidence="1">
    <location>
        <begin position="298"/>
        <end position="319"/>
    </location>
</feature>
<feature type="transmembrane region" description="Helical" evidence="1">
    <location>
        <begin position="87"/>
        <end position="105"/>
    </location>
</feature>
<dbReference type="EMBL" id="BAABKB010000005">
    <property type="protein sequence ID" value="GAA5008524.1"/>
    <property type="molecule type" value="Genomic_DNA"/>
</dbReference>
<sequence>MSVPSLRRPSGLTWTVLRLHRAALVAGGAALLAVAASLVWMYAIGADARAAVGPCGSPGSGLPSCSALRAIGTDETYGAGIDSVGTVLSYLMFPVAAWAGGALIGRELESGTAQLAWSQSVTPVRWLAAKLALPAVLLTAGTTTAVLLTVWARQDGNPDLVGAWYEPDVFVSTGPVAVALVLAGLALGALAGLMTRKALPAVGAALAAVLVLHTVLEQVRTGLWPADTVTGRAALRLPVSSLDLEHGVVTTTGRRIGGDLTCVGSDSTADIQDCMRHSGLKDFWATYHPESHFWPLQLVETGIVLAVAGLATAGAFRLLRRRTP</sequence>
<feature type="transmembrane region" description="Helical" evidence="1">
    <location>
        <begin position="126"/>
        <end position="149"/>
    </location>
</feature>
<organism evidence="2 3">
    <name type="scientific">Streptomyces siamensis</name>
    <dbReference type="NCBI Taxonomy" id="1274986"/>
    <lineage>
        <taxon>Bacteria</taxon>
        <taxon>Bacillati</taxon>
        <taxon>Actinomycetota</taxon>
        <taxon>Actinomycetes</taxon>
        <taxon>Kitasatosporales</taxon>
        <taxon>Streptomycetaceae</taxon>
        <taxon>Streptomyces</taxon>
    </lineage>
</organism>
<comment type="caution">
    <text evidence="2">The sequence shown here is derived from an EMBL/GenBank/DDBJ whole genome shotgun (WGS) entry which is preliminary data.</text>
</comment>
<feature type="transmembrane region" description="Helical" evidence="1">
    <location>
        <begin position="198"/>
        <end position="216"/>
    </location>
</feature>
<reference evidence="3" key="1">
    <citation type="journal article" date="2019" name="Int. J. Syst. Evol. Microbiol.">
        <title>The Global Catalogue of Microorganisms (GCM) 10K type strain sequencing project: providing services to taxonomists for standard genome sequencing and annotation.</title>
        <authorList>
            <consortium name="The Broad Institute Genomics Platform"/>
            <consortium name="The Broad Institute Genome Sequencing Center for Infectious Disease"/>
            <person name="Wu L."/>
            <person name="Ma J."/>
        </authorList>
    </citation>
    <scope>NUCLEOTIDE SEQUENCE [LARGE SCALE GENOMIC DNA]</scope>
    <source>
        <strain evidence="3">JCM 18409</strain>
    </source>
</reference>
<keyword evidence="1" id="KW-0472">Membrane</keyword>
<keyword evidence="3" id="KW-1185">Reference proteome</keyword>
<name>A0ABP9ISP3_9ACTN</name>
<feature type="transmembrane region" description="Helical" evidence="1">
    <location>
        <begin position="21"/>
        <end position="43"/>
    </location>
</feature>
<keyword evidence="1" id="KW-1133">Transmembrane helix</keyword>
<keyword evidence="1" id="KW-0812">Transmembrane</keyword>
<accession>A0ABP9ISP3</accession>
<dbReference type="RefSeq" id="WP_345646915.1">
    <property type="nucleotide sequence ID" value="NZ_BAABKB010000005.1"/>
</dbReference>
<proteinExistence type="predicted"/>
<dbReference type="Proteomes" id="UP001501759">
    <property type="component" value="Unassembled WGS sequence"/>
</dbReference>
<gene>
    <name evidence="2" type="ORF">GCM10023335_27290</name>
</gene>